<name>A0A8T4IU80_9ACTN</name>
<protein>
    <submittedName>
        <fullName evidence="1">Uncharacterized protein</fullName>
    </submittedName>
</protein>
<keyword evidence="2" id="KW-1185">Reference proteome</keyword>
<reference evidence="1" key="1">
    <citation type="submission" date="2021-04" db="EMBL/GenBank/DDBJ databases">
        <title>Sequencing of actinobacteria type strains.</title>
        <authorList>
            <person name="Nguyen G.-S."/>
            <person name="Wentzel A."/>
        </authorList>
    </citation>
    <scope>NUCLEOTIDE SEQUENCE</scope>
    <source>
        <strain evidence="1">DSM 42095</strain>
    </source>
</reference>
<dbReference type="AlphaFoldDB" id="A0A8T4IU80"/>
<organism evidence="1 2">
    <name type="scientific">Streptomyces daliensis</name>
    <dbReference type="NCBI Taxonomy" id="299421"/>
    <lineage>
        <taxon>Bacteria</taxon>
        <taxon>Bacillati</taxon>
        <taxon>Actinomycetota</taxon>
        <taxon>Actinomycetes</taxon>
        <taxon>Kitasatosporales</taxon>
        <taxon>Streptomycetaceae</taxon>
        <taxon>Streptomyces</taxon>
    </lineage>
</organism>
<feature type="non-terminal residue" evidence="1">
    <location>
        <position position="100"/>
    </location>
</feature>
<sequence length="100" mass="10499">MPSHLHADHSAAQPPQRGVLDALITQTRRLRGGGSVGGALAELAEVTVEIVEVVDREIAQRALPARPRIGLGFLVRARGVTAHGVDAAAQAARLRDQGVQ</sequence>
<evidence type="ECO:0000313" key="2">
    <source>
        <dbReference type="Proteomes" id="UP000675554"/>
    </source>
</evidence>
<gene>
    <name evidence="1" type="ORF">KDA82_22140</name>
</gene>
<accession>A0A8T4IU80</accession>
<dbReference type="Proteomes" id="UP000675554">
    <property type="component" value="Unassembled WGS sequence"/>
</dbReference>
<dbReference type="EMBL" id="JAGSMN010000511">
    <property type="protein sequence ID" value="MBR7675669.1"/>
    <property type="molecule type" value="Genomic_DNA"/>
</dbReference>
<evidence type="ECO:0000313" key="1">
    <source>
        <dbReference type="EMBL" id="MBR7675669.1"/>
    </source>
</evidence>
<comment type="caution">
    <text evidence="1">The sequence shown here is derived from an EMBL/GenBank/DDBJ whole genome shotgun (WGS) entry which is preliminary data.</text>
</comment>
<proteinExistence type="predicted"/>